<name>A0AAD3MY50_LATJO</name>
<dbReference type="EMBL" id="BRZM01005044">
    <property type="protein sequence ID" value="GLD61339.1"/>
    <property type="molecule type" value="Genomic_DNA"/>
</dbReference>
<comment type="caution">
    <text evidence="1">The sequence shown here is derived from an EMBL/GenBank/DDBJ whole genome shotgun (WGS) entry which is preliminary data.</text>
</comment>
<protein>
    <submittedName>
        <fullName evidence="1">Oxysterol-binding protein-related protein 9 isoform X1</fullName>
    </submittedName>
</protein>
<evidence type="ECO:0000313" key="2">
    <source>
        <dbReference type="Proteomes" id="UP001279410"/>
    </source>
</evidence>
<dbReference type="Proteomes" id="UP001279410">
    <property type="component" value="Unassembled WGS sequence"/>
</dbReference>
<evidence type="ECO:0000313" key="1">
    <source>
        <dbReference type="EMBL" id="GLD61339.1"/>
    </source>
</evidence>
<sequence>MPQLASQAISLQLAASCWSVLSVSLHPSLPFSSYAFPNPSSSSSSRPFFSAMFQKAALICGAVIGIDDEDDSTFTITVDQKTFHFQDTVHGPLTPHTSSMPSPMSVFRSCMLWFYKRKGKEKTVHVSWSACMPVQGRKDREEALFVCLLGCTVRVEQHVL</sequence>
<organism evidence="1 2">
    <name type="scientific">Lates japonicus</name>
    <name type="common">Japanese lates</name>
    <dbReference type="NCBI Taxonomy" id="270547"/>
    <lineage>
        <taxon>Eukaryota</taxon>
        <taxon>Metazoa</taxon>
        <taxon>Chordata</taxon>
        <taxon>Craniata</taxon>
        <taxon>Vertebrata</taxon>
        <taxon>Euteleostomi</taxon>
        <taxon>Actinopterygii</taxon>
        <taxon>Neopterygii</taxon>
        <taxon>Teleostei</taxon>
        <taxon>Neoteleostei</taxon>
        <taxon>Acanthomorphata</taxon>
        <taxon>Carangaria</taxon>
        <taxon>Carangaria incertae sedis</taxon>
        <taxon>Centropomidae</taxon>
        <taxon>Lates</taxon>
    </lineage>
</organism>
<gene>
    <name evidence="1" type="ORF">AKAME5_002906300</name>
</gene>
<dbReference type="AlphaFoldDB" id="A0AAD3MY50"/>
<proteinExistence type="predicted"/>
<keyword evidence="2" id="KW-1185">Reference proteome</keyword>
<accession>A0AAD3MY50</accession>
<reference evidence="1" key="1">
    <citation type="submission" date="2022-08" db="EMBL/GenBank/DDBJ databases">
        <title>Genome sequencing of akame (Lates japonicus).</title>
        <authorList>
            <person name="Hashiguchi Y."/>
            <person name="Takahashi H."/>
        </authorList>
    </citation>
    <scope>NUCLEOTIDE SEQUENCE</scope>
    <source>
        <strain evidence="1">Kochi</strain>
    </source>
</reference>